<proteinExistence type="inferred from homology"/>
<feature type="transmembrane region" description="Helical" evidence="8">
    <location>
        <begin position="494"/>
        <end position="511"/>
    </location>
</feature>
<feature type="transmembrane region" description="Helical" evidence="8">
    <location>
        <begin position="379"/>
        <end position="399"/>
    </location>
</feature>
<dbReference type="Pfam" id="PF14558">
    <property type="entry name" value="TRP_N"/>
    <property type="match status" value="1"/>
</dbReference>
<evidence type="ECO:0000256" key="2">
    <source>
        <dbReference type="ARBA" id="ARBA00010642"/>
    </source>
</evidence>
<dbReference type="PANTHER" id="PTHR31145:SF4">
    <property type="entry name" value="FLAVIN CARRIER PROTEIN 1-RELATED"/>
    <property type="match status" value="1"/>
</dbReference>
<evidence type="ECO:0000256" key="8">
    <source>
        <dbReference type="SAM" id="Phobius"/>
    </source>
</evidence>
<feature type="transmembrane region" description="Helical" evidence="8">
    <location>
        <begin position="324"/>
        <end position="346"/>
    </location>
</feature>
<dbReference type="OrthoDB" id="5212126at2759"/>
<dbReference type="GO" id="GO:0016020">
    <property type="term" value="C:membrane"/>
    <property type="evidence" value="ECO:0007669"/>
    <property type="project" value="UniProtKB-SubCell"/>
</dbReference>
<dbReference type="GO" id="GO:0009272">
    <property type="term" value="P:fungal-type cell wall biogenesis"/>
    <property type="evidence" value="ECO:0007669"/>
    <property type="project" value="TreeGrafter"/>
</dbReference>
<keyword evidence="3 8" id="KW-0812">Transmembrane</keyword>
<dbReference type="GO" id="GO:0055085">
    <property type="term" value="P:transmembrane transport"/>
    <property type="evidence" value="ECO:0007669"/>
    <property type="project" value="TreeGrafter"/>
</dbReference>
<feature type="transmembrane region" description="Helical" evidence="8">
    <location>
        <begin position="405"/>
        <end position="426"/>
    </location>
</feature>
<reference evidence="11" key="2">
    <citation type="submission" date="2021-01" db="EMBL/GenBank/DDBJ databases">
        <authorList>
            <person name="Schikora-Tamarit M.A."/>
        </authorList>
    </citation>
    <scope>NUCLEOTIDE SEQUENCE</scope>
    <source>
        <strain evidence="11">CBS2887</strain>
    </source>
</reference>
<feature type="region of interest" description="Disordered" evidence="7">
    <location>
        <begin position="750"/>
        <end position="772"/>
    </location>
</feature>
<evidence type="ECO:0000256" key="4">
    <source>
        <dbReference type="ARBA" id="ARBA00022729"/>
    </source>
</evidence>
<feature type="transmembrane region" description="Helical" evidence="8">
    <location>
        <begin position="523"/>
        <end position="546"/>
    </location>
</feature>
<dbReference type="PANTHER" id="PTHR31145">
    <property type="entry name" value="INTEGRAL MEMBRANE PROTEIN (AFU_ORTHOLOGUE AFUA_7G01610)"/>
    <property type="match status" value="1"/>
</dbReference>
<evidence type="ECO:0000256" key="7">
    <source>
        <dbReference type="SAM" id="MobiDB-lite"/>
    </source>
</evidence>
<dbReference type="SMART" id="SM01320">
    <property type="entry name" value="TRP_N"/>
    <property type="match status" value="1"/>
</dbReference>
<keyword evidence="5 8" id="KW-1133">Transmembrane helix</keyword>
<name>A0A9P8TPB6_WICPI</name>
<dbReference type="EMBL" id="JAEUBG010001678">
    <property type="protein sequence ID" value="KAH3686060.1"/>
    <property type="molecule type" value="Genomic_DNA"/>
</dbReference>
<sequence length="772" mass="86125">MLHNIGTWIFLTLITLLQVTEAKRNLKASSMVTCMENSQISSTYFDVIFDPDSKSLHYTLNLNSQLSGYVIAHADVYAYGFKIISETIDVCSLGWKQLCPIYPGQMEIDSIQYISDEYVSKIPGIAYTVPDIDAFVRVLVHDSNQTQVACIQAFFTNGKTVSQPGVKWATAIIAGIGLLTSAIASTFGNSNAASHVSANAVSLFLYFQSVAVIAMQHVDAVPPIASAWCENLIWSMGLIRVSFMQKIFRWYVDATGGDPSLYLTSSSINVLVQRSLEFSDDLYKRGYELVKRAAPVILYGNANTLIFRGIKRIAYQAGIETTSVVATGFTFFILCSYVLIAILVLIKSAIELGIRFGWINQLRFIDFRQNWKTILKGTLARYIYIGFTQLVILSLWEFVQRDSPAVITLAAMFLLLALGVIGWSLFRTFAFARASIAEHRNPAYVLYGDEKVLNKYGFIYTMFDAKTYWWGAILVAHAFVKAVFIALAQYSGKTQAIVIWVVDMVYLGLLFHYKPYLNTPTNVIAIAIQFVITINSFFFTFFSNIYGQPAAVGSIMGWVFFILNAAFSLILLVAILVFCGLVLFSKNPDTRFKPASDDRTSFQRHSHHAAQKGPTAELLALGLTAQDHQANWENEIKNINESTNKIADTPNTSDSDNKSESLTGKITRKLSLNRNKSSKSFKRRSQISGEVGMIKEASDRNLLDHINNNEDADHLPSPNKITFDNKRLHTKQDSMNSFDFTGSNNHTTTANILGGDYTRPSSGEDSYSNSRL</sequence>
<organism evidence="11 12">
    <name type="scientific">Wickerhamomyces pijperi</name>
    <name type="common">Yeast</name>
    <name type="synonym">Pichia pijperi</name>
    <dbReference type="NCBI Taxonomy" id="599730"/>
    <lineage>
        <taxon>Eukaryota</taxon>
        <taxon>Fungi</taxon>
        <taxon>Dikarya</taxon>
        <taxon>Ascomycota</taxon>
        <taxon>Saccharomycotina</taxon>
        <taxon>Saccharomycetes</taxon>
        <taxon>Phaffomycetales</taxon>
        <taxon>Wickerhamomycetaceae</taxon>
        <taxon>Wickerhamomyces</taxon>
    </lineage>
</organism>
<keyword evidence="6 8" id="KW-0472">Membrane</keyword>
<gene>
    <name evidence="11" type="ORF">WICPIJ_002979</name>
</gene>
<dbReference type="Pfam" id="PF06011">
    <property type="entry name" value="TRP"/>
    <property type="match status" value="1"/>
</dbReference>
<feature type="domain" description="ML-like" evidence="10">
    <location>
        <begin position="24"/>
        <end position="162"/>
    </location>
</feature>
<evidence type="ECO:0000313" key="12">
    <source>
        <dbReference type="Proteomes" id="UP000774326"/>
    </source>
</evidence>
<keyword evidence="4 9" id="KW-0732">Signal</keyword>
<feature type="signal peptide" evidence="9">
    <location>
        <begin position="1"/>
        <end position="22"/>
    </location>
</feature>
<feature type="transmembrane region" description="Helical" evidence="8">
    <location>
        <begin position="558"/>
        <end position="584"/>
    </location>
</feature>
<evidence type="ECO:0000259" key="10">
    <source>
        <dbReference type="SMART" id="SM01320"/>
    </source>
</evidence>
<protein>
    <recommendedName>
        <fullName evidence="10">ML-like domain-containing protein</fullName>
    </recommendedName>
</protein>
<dbReference type="AlphaFoldDB" id="A0A9P8TPB6"/>
<evidence type="ECO:0000256" key="9">
    <source>
        <dbReference type="SAM" id="SignalP"/>
    </source>
</evidence>
<comment type="caution">
    <text evidence="11">The sequence shown here is derived from an EMBL/GenBank/DDBJ whole genome shotgun (WGS) entry which is preliminary data.</text>
</comment>
<dbReference type="InterPro" id="IPR032800">
    <property type="entry name" value="TRP_N"/>
</dbReference>
<reference evidence="11" key="1">
    <citation type="journal article" date="2021" name="Open Biol.">
        <title>Shared evolutionary footprints suggest mitochondrial oxidative damage underlies multiple complex I losses in fungi.</title>
        <authorList>
            <person name="Schikora-Tamarit M.A."/>
            <person name="Marcet-Houben M."/>
            <person name="Nosek J."/>
            <person name="Gabaldon T."/>
        </authorList>
    </citation>
    <scope>NUCLEOTIDE SEQUENCE</scope>
    <source>
        <strain evidence="11">CBS2887</strain>
    </source>
</reference>
<evidence type="ECO:0000256" key="3">
    <source>
        <dbReference type="ARBA" id="ARBA00022692"/>
    </source>
</evidence>
<dbReference type="InterPro" id="IPR040241">
    <property type="entry name" value="TRP_Flc/Pkd2-like"/>
</dbReference>
<feature type="chain" id="PRO_5040286860" description="ML-like domain-containing protein" evidence="9">
    <location>
        <begin position="23"/>
        <end position="772"/>
    </location>
</feature>
<comment type="subcellular location">
    <subcellularLocation>
        <location evidence="1">Membrane</location>
        <topology evidence="1">Multi-pass membrane protein</topology>
    </subcellularLocation>
</comment>
<dbReference type="InterPro" id="IPR010308">
    <property type="entry name" value="TRP_C"/>
</dbReference>
<feature type="region of interest" description="Disordered" evidence="7">
    <location>
        <begin position="641"/>
        <end position="663"/>
    </location>
</feature>
<evidence type="ECO:0000256" key="1">
    <source>
        <dbReference type="ARBA" id="ARBA00004141"/>
    </source>
</evidence>
<dbReference type="Proteomes" id="UP000774326">
    <property type="component" value="Unassembled WGS sequence"/>
</dbReference>
<evidence type="ECO:0000256" key="5">
    <source>
        <dbReference type="ARBA" id="ARBA00022989"/>
    </source>
</evidence>
<keyword evidence="12" id="KW-1185">Reference proteome</keyword>
<comment type="similarity">
    <text evidence="2">Belongs to the transient receptor potential (TRP) ion channel family.</text>
</comment>
<accession>A0A9P8TPB6</accession>
<evidence type="ECO:0000313" key="11">
    <source>
        <dbReference type="EMBL" id="KAH3686060.1"/>
    </source>
</evidence>
<feature type="compositionally biased region" description="Polar residues" evidence="7">
    <location>
        <begin position="759"/>
        <end position="772"/>
    </location>
</feature>
<feature type="transmembrane region" description="Helical" evidence="8">
    <location>
        <begin position="468"/>
        <end position="488"/>
    </location>
</feature>
<evidence type="ECO:0000256" key="6">
    <source>
        <dbReference type="ARBA" id="ARBA00023136"/>
    </source>
</evidence>